<keyword evidence="5" id="KW-1185">Reference proteome</keyword>
<dbReference type="RefSeq" id="WP_053779150.1">
    <property type="nucleotide sequence ID" value="NZ_LITU01000015.1"/>
</dbReference>
<dbReference type="GO" id="GO:0003723">
    <property type="term" value="F:RNA binding"/>
    <property type="evidence" value="ECO:0007669"/>
    <property type="project" value="InterPro"/>
</dbReference>
<sequence length="284" mass="33037">MSSLQVAKALNNNVIIAQHPEHGEVVVIGKGIGFNRKTNDIIPLMAVEKMFILRNQQEQEQYKQLLPQVDEALIEIINDVITYIAEHTDVPLNEHIHIALTDHISFALKRKEQGIVIQNPFLYETREIYPDEYRMGDYAVRLIKEKLGVDLGMDEIGFIALHIYSAMTNQNISQVREHSQLITDLVSLVSTQLDYSFETESLDYSRLLTHLRFALERVRRGDKVEELHKLDSLLKLEYPEMYSLAWKLTKVMEKRLNLPVYPAEVGYLTIHLQRLNQRKEEENK</sequence>
<dbReference type="Gene3D" id="1.20.58.1950">
    <property type="match status" value="1"/>
</dbReference>
<dbReference type="InterPro" id="IPR050661">
    <property type="entry name" value="BglG_antiterminators"/>
</dbReference>
<evidence type="ECO:0000256" key="2">
    <source>
        <dbReference type="ARBA" id="ARBA00022737"/>
    </source>
</evidence>
<dbReference type="GO" id="GO:0045893">
    <property type="term" value="P:positive regulation of DNA-templated transcription"/>
    <property type="evidence" value="ECO:0007669"/>
    <property type="project" value="InterPro"/>
</dbReference>
<dbReference type="InterPro" id="IPR036650">
    <property type="entry name" value="CAT_RNA-bd_dom_sf"/>
</dbReference>
<dbReference type="SMART" id="SM01061">
    <property type="entry name" value="CAT_RBD"/>
    <property type="match status" value="1"/>
</dbReference>
<gene>
    <name evidence="4" type="ORF">AMS66_01580</name>
</gene>
<accession>A0A0N0C668</accession>
<dbReference type="OrthoDB" id="9813552at2"/>
<evidence type="ECO:0000256" key="1">
    <source>
        <dbReference type="ARBA" id="ARBA00009115"/>
    </source>
</evidence>
<evidence type="ECO:0000313" key="4">
    <source>
        <dbReference type="EMBL" id="KOY18244.1"/>
    </source>
</evidence>
<dbReference type="Gene3D" id="1.10.1790.10">
    <property type="entry name" value="PRD domain"/>
    <property type="match status" value="1"/>
</dbReference>
<dbReference type="Gene3D" id="1.20.890.100">
    <property type="match status" value="1"/>
</dbReference>
<dbReference type="SUPFAM" id="SSF63520">
    <property type="entry name" value="PTS-regulatory domain, PRD"/>
    <property type="match status" value="2"/>
</dbReference>
<dbReference type="InterPro" id="IPR001550">
    <property type="entry name" value="Transcrpt_antitermin_CS"/>
</dbReference>
<dbReference type="EMBL" id="LITU01000015">
    <property type="protein sequence ID" value="KOY18244.1"/>
    <property type="molecule type" value="Genomic_DNA"/>
</dbReference>
<feature type="domain" description="PRD" evidence="3">
    <location>
        <begin position="174"/>
        <end position="282"/>
    </location>
</feature>
<protein>
    <submittedName>
        <fullName evidence="4">PtsGHI operon antiterminator</fullName>
    </submittedName>
</protein>
<dbReference type="Proteomes" id="UP000037688">
    <property type="component" value="Unassembled WGS sequence"/>
</dbReference>
<evidence type="ECO:0000313" key="5">
    <source>
        <dbReference type="Proteomes" id="UP000037688"/>
    </source>
</evidence>
<name>A0A0N0C668_9BACL</name>
<dbReference type="PANTHER" id="PTHR30185:SF16">
    <property type="entry name" value="PROTEIN GLCT"/>
    <property type="match status" value="1"/>
</dbReference>
<comment type="caution">
    <text evidence="4">The sequence shown here is derived from an EMBL/GenBank/DDBJ whole genome shotgun (WGS) entry which is preliminary data.</text>
</comment>
<dbReference type="PANTHER" id="PTHR30185">
    <property type="entry name" value="CRYPTIC BETA-GLUCOSIDE BGL OPERON ANTITERMINATOR"/>
    <property type="match status" value="1"/>
</dbReference>
<dbReference type="InterPro" id="IPR011608">
    <property type="entry name" value="PRD"/>
</dbReference>
<dbReference type="SUPFAM" id="SSF50151">
    <property type="entry name" value="SacY-like RNA-binding domain"/>
    <property type="match status" value="1"/>
</dbReference>
<dbReference type="AlphaFoldDB" id="A0A0N0C668"/>
<dbReference type="PATRIC" id="fig|1705561.3.peg.3088"/>
<organism evidence="4 5">
    <name type="scientific">Paenibacillus xylanivorans</name>
    <dbReference type="NCBI Taxonomy" id="1705561"/>
    <lineage>
        <taxon>Bacteria</taxon>
        <taxon>Bacillati</taxon>
        <taxon>Bacillota</taxon>
        <taxon>Bacilli</taxon>
        <taxon>Bacillales</taxon>
        <taxon>Paenibacillaceae</taxon>
        <taxon>Paenibacillus</taxon>
    </lineage>
</organism>
<dbReference type="PROSITE" id="PS51372">
    <property type="entry name" value="PRD_2"/>
    <property type="match status" value="2"/>
</dbReference>
<dbReference type="Pfam" id="PF00874">
    <property type="entry name" value="PRD"/>
    <property type="match status" value="2"/>
</dbReference>
<dbReference type="InterPro" id="IPR004341">
    <property type="entry name" value="CAT_RNA-bd_dom"/>
</dbReference>
<keyword evidence="2" id="KW-0677">Repeat</keyword>
<dbReference type="PROSITE" id="PS00654">
    <property type="entry name" value="PRD_1"/>
    <property type="match status" value="1"/>
</dbReference>
<evidence type="ECO:0000259" key="3">
    <source>
        <dbReference type="PROSITE" id="PS51372"/>
    </source>
</evidence>
<dbReference type="NCBIfam" id="NF047357">
    <property type="entry name" value="antiterm_GlcT"/>
    <property type="match status" value="1"/>
</dbReference>
<dbReference type="Gene3D" id="2.30.24.10">
    <property type="entry name" value="CAT RNA-binding domain"/>
    <property type="match status" value="1"/>
</dbReference>
<comment type="similarity">
    <text evidence="1">Belongs to the transcriptional antiterminator BglG family. GlcT subfamily.</text>
</comment>
<dbReference type="Pfam" id="PF03123">
    <property type="entry name" value="CAT_RBD"/>
    <property type="match status" value="1"/>
</dbReference>
<feature type="domain" description="PRD" evidence="3">
    <location>
        <begin position="68"/>
        <end position="173"/>
    </location>
</feature>
<proteinExistence type="inferred from homology"/>
<dbReference type="InterPro" id="IPR036634">
    <property type="entry name" value="PRD_sf"/>
</dbReference>
<reference evidence="4 5" key="1">
    <citation type="submission" date="2015-08" db="EMBL/GenBank/DDBJ databases">
        <title>Draft genome sequence of cellulolytic and xylanolytic Paenibacillus sp. A59, isolated from a decaying forest soil from Patagonia, Argentina.</title>
        <authorList>
            <person name="Ghio S."/>
            <person name="Caceres A.M."/>
            <person name="Talia P."/>
            <person name="Grasso D."/>
            <person name="Campos E."/>
        </authorList>
    </citation>
    <scope>NUCLEOTIDE SEQUENCE [LARGE SCALE GENOMIC DNA]</scope>
    <source>
        <strain evidence="4 5">A59</strain>
    </source>
</reference>